<evidence type="ECO:0000259" key="9">
    <source>
        <dbReference type="SMART" id="SM00911"/>
    </source>
</evidence>
<evidence type="ECO:0000256" key="1">
    <source>
        <dbReference type="ARBA" id="ARBA00000085"/>
    </source>
</evidence>
<dbReference type="EC" id="2.7.13.3" evidence="2"/>
<evidence type="ECO:0000256" key="3">
    <source>
        <dbReference type="ARBA" id="ARBA00022553"/>
    </source>
</evidence>
<dbReference type="RefSeq" id="WP_238290922.1">
    <property type="nucleotide sequence ID" value="NZ_BPQS01000029.1"/>
</dbReference>
<evidence type="ECO:0000256" key="6">
    <source>
        <dbReference type="ARBA" id="ARBA00022777"/>
    </source>
</evidence>
<evidence type="ECO:0000313" key="11">
    <source>
        <dbReference type="Proteomes" id="UP001244297"/>
    </source>
</evidence>
<accession>A0ABT8AZP4</accession>
<dbReference type="PANTHER" id="PTHR43102">
    <property type="entry name" value="SLR1143 PROTEIN"/>
    <property type="match status" value="1"/>
</dbReference>
<feature type="domain" description="Signal transduction histidine kinase HWE region" evidence="9">
    <location>
        <begin position="357"/>
        <end position="439"/>
    </location>
</feature>
<comment type="catalytic activity">
    <reaction evidence="1">
        <text>ATP + protein L-histidine = ADP + protein N-phospho-L-histidine.</text>
        <dbReference type="EC" id="2.7.13.3"/>
    </reaction>
</comment>
<dbReference type="Pfam" id="PF01590">
    <property type="entry name" value="GAF"/>
    <property type="match status" value="2"/>
</dbReference>
<dbReference type="Pfam" id="PF07536">
    <property type="entry name" value="HWE_HK"/>
    <property type="match status" value="1"/>
</dbReference>
<evidence type="ECO:0000313" key="10">
    <source>
        <dbReference type="EMBL" id="MDN3574739.1"/>
    </source>
</evidence>
<dbReference type="Gene3D" id="3.30.450.40">
    <property type="match status" value="2"/>
</dbReference>
<proteinExistence type="predicted"/>
<dbReference type="PANTHER" id="PTHR43102:SF2">
    <property type="entry name" value="GAF DOMAIN-CONTAINING PROTEIN"/>
    <property type="match status" value="1"/>
</dbReference>
<keyword evidence="7" id="KW-0067">ATP-binding</keyword>
<keyword evidence="3" id="KW-0597">Phosphoprotein</keyword>
<feature type="domain" description="GAF" evidence="8">
    <location>
        <begin position="31"/>
        <end position="175"/>
    </location>
</feature>
<sequence length="550" mass="59667">MVPVSHTSVRPDTSDPARLDELDALDILDTVPEESFDDAAQIARLVCQTPVALISLVAADRQWFKARVGFQASETDLSRSVCVYALHEPDLLIIPDLAADPRTRSNPLVTGEPHIRFYAGAPLRTERGRALGSLCVIDHQPRPDGLSDEQQDALRRLSRQIMILLRERRQMAKMQVAEVLAKAAATRRMALIELGDHLRDLSTIPEMTAKAAEIVGRTLNASRAGYGEVDGACQIITIPRDWTAPDGTSVVGRHHFSTYGTFGPALERGETLAIPDVTADSRTAGHAERFVALNIRAQVNVPVREAGRTVGVLFVHSPQVRTWAPEEIAFARNVADRVQVGIGRLRAEEQQVLLNRELSHRMKNNLAMVQAIAAQTIRTAPDLTSAGTALSARLIAMGRAHDILLSGTSEHTNLEAVVRAALAIHDDAQLGRLRLRGPLVRVGSKAALSLALVLHELATNASKYGALSTSEGHVSVDWVIEAKGAEPSVQIRWIEQGGPRVVPPKQRGFGSRLIERGLSGIISASVRLAYPPEGAICELTANLADFQSDE</sequence>
<dbReference type="SMART" id="SM00911">
    <property type="entry name" value="HWE_HK"/>
    <property type="match status" value="1"/>
</dbReference>
<evidence type="ECO:0000256" key="2">
    <source>
        <dbReference type="ARBA" id="ARBA00012438"/>
    </source>
</evidence>
<evidence type="ECO:0000256" key="5">
    <source>
        <dbReference type="ARBA" id="ARBA00022741"/>
    </source>
</evidence>
<reference evidence="11" key="1">
    <citation type="journal article" date="2019" name="Int. J. Syst. Evol. Microbiol.">
        <title>The Global Catalogue of Microorganisms (GCM) 10K type strain sequencing project: providing services to taxonomists for standard genome sequencing and annotation.</title>
        <authorList>
            <consortium name="The Broad Institute Genomics Platform"/>
            <consortium name="The Broad Institute Genome Sequencing Center for Infectious Disease"/>
            <person name="Wu L."/>
            <person name="Ma J."/>
        </authorList>
    </citation>
    <scope>NUCLEOTIDE SEQUENCE [LARGE SCALE GENOMIC DNA]</scope>
    <source>
        <strain evidence="11">CECT 7806</strain>
    </source>
</reference>
<keyword evidence="5" id="KW-0547">Nucleotide-binding</keyword>
<evidence type="ECO:0000256" key="7">
    <source>
        <dbReference type="ARBA" id="ARBA00022840"/>
    </source>
</evidence>
<dbReference type="SUPFAM" id="SSF55781">
    <property type="entry name" value="GAF domain-like"/>
    <property type="match status" value="2"/>
</dbReference>
<dbReference type="Gene3D" id="3.30.565.10">
    <property type="entry name" value="Histidine kinase-like ATPase, C-terminal domain"/>
    <property type="match status" value="1"/>
</dbReference>
<keyword evidence="4" id="KW-0808">Transferase</keyword>
<gene>
    <name evidence="10" type="ORF">QWZ18_29610</name>
</gene>
<evidence type="ECO:0000256" key="4">
    <source>
        <dbReference type="ARBA" id="ARBA00022679"/>
    </source>
</evidence>
<dbReference type="InterPro" id="IPR011102">
    <property type="entry name" value="Sig_transdc_His_kinase_HWE"/>
</dbReference>
<dbReference type="InterPro" id="IPR029016">
    <property type="entry name" value="GAF-like_dom_sf"/>
</dbReference>
<organism evidence="10 11">
    <name type="scientific">Methylobacterium longum</name>
    <dbReference type="NCBI Taxonomy" id="767694"/>
    <lineage>
        <taxon>Bacteria</taxon>
        <taxon>Pseudomonadati</taxon>
        <taxon>Pseudomonadota</taxon>
        <taxon>Alphaproteobacteria</taxon>
        <taxon>Hyphomicrobiales</taxon>
        <taxon>Methylobacteriaceae</taxon>
        <taxon>Methylobacterium</taxon>
    </lineage>
</organism>
<evidence type="ECO:0000259" key="8">
    <source>
        <dbReference type="SMART" id="SM00065"/>
    </source>
</evidence>
<feature type="domain" description="GAF" evidence="8">
    <location>
        <begin position="203"/>
        <end position="352"/>
    </location>
</feature>
<comment type="caution">
    <text evidence="10">The sequence shown here is derived from an EMBL/GenBank/DDBJ whole genome shotgun (WGS) entry which is preliminary data.</text>
</comment>
<dbReference type="SMART" id="SM00065">
    <property type="entry name" value="GAF"/>
    <property type="match status" value="2"/>
</dbReference>
<dbReference type="EMBL" id="JAUFPT010000114">
    <property type="protein sequence ID" value="MDN3574739.1"/>
    <property type="molecule type" value="Genomic_DNA"/>
</dbReference>
<keyword evidence="6" id="KW-0418">Kinase</keyword>
<dbReference type="InterPro" id="IPR003018">
    <property type="entry name" value="GAF"/>
</dbReference>
<keyword evidence="11" id="KW-1185">Reference proteome</keyword>
<name>A0ABT8AZP4_9HYPH</name>
<protein>
    <recommendedName>
        <fullName evidence="2">histidine kinase</fullName>
        <ecNumber evidence="2">2.7.13.3</ecNumber>
    </recommendedName>
</protein>
<dbReference type="InterPro" id="IPR036890">
    <property type="entry name" value="HATPase_C_sf"/>
</dbReference>
<dbReference type="Proteomes" id="UP001244297">
    <property type="component" value="Unassembled WGS sequence"/>
</dbReference>